<evidence type="ECO:0000313" key="1">
    <source>
        <dbReference type="EMBL" id="MDQ0290910.1"/>
    </source>
</evidence>
<dbReference type="Proteomes" id="UP001238163">
    <property type="component" value="Unassembled WGS sequence"/>
</dbReference>
<dbReference type="InterPro" id="IPR011051">
    <property type="entry name" value="RmlC_Cupin_sf"/>
</dbReference>
<dbReference type="AlphaFoldDB" id="A0AAE3VIA9"/>
<dbReference type="SUPFAM" id="SSF51182">
    <property type="entry name" value="RmlC-like cupins"/>
    <property type="match status" value="1"/>
</dbReference>
<keyword evidence="2" id="KW-1185">Reference proteome</keyword>
<name>A0AAE3VIA9_9BACT</name>
<organism evidence="1 2">
    <name type="scientific">Oligosphaera ethanolica</name>
    <dbReference type="NCBI Taxonomy" id="760260"/>
    <lineage>
        <taxon>Bacteria</taxon>
        <taxon>Pseudomonadati</taxon>
        <taxon>Lentisphaerota</taxon>
        <taxon>Oligosphaeria</taxon>
        <taxon>Oligosphaerales</taxon>
        <taxon>Oligosphaeraceae</taxon>
        <taxon>Oligosphaera</taxon>
    </lineage>
</organism>
<dbReference type="GO" id="GO:0004476">
    <property type="term" value="F:mannose-6-phosphate isomerase activity"/>
    <property type="evidence" value="ECO:0007669"/>
    <property type="project" value="UniProtKB-EC"/>
</dbReference>
<sequence>MISVVKFLPNRVQRLYHGGSGIDRLRGLAEPVDSRYPEDWIASCIDGNGREFHSIGHGISKALVDGTQWDFPALLHRRGEELLGPEHLQRYGETPAVLTKLLDAAERLPLQVHPTRADAAKYFNSSFGKTEAWIVLATRVINGEEPYLLVGFNEQLDRERFVQESLAGEYCEGLGMLHKLLVKPGDVVVIYGGLPHAIGSGVTMVEVMEPSDLVIVPERNCCGRILDDAKRYAGLDGATAMSLFDYTAYSAAALRQRCCPQPALVATQGASTLRTLIPRASCGYFAAQELTLAGSWQLDLASERCFRIGIVVDGCVTMGGESFMPGESFMIPYAATTGDLSGSGRLLFILPPDCH</sequence>
<keyword evidence="1" id="KW-0413">Isomerase</keyword>
<proteinExistence type="predicted"/>
<dbReference type="EMBL" id="JAUSVL010000001">
    <property type="protein sequence ID" value="MDQ0290910.1"/>
    <property type="molecule type" value="Genomic_DNA"/>
</dbReference>
<accession>A0AAE3VIA9</accession>
<dbReference type="RefSeq" id="WP_307262956.1">
    <property type="nucleotide sequence ID" value="NZ_JAUSVL010000001.1"/>
</dbReference>
<dbReference type="CDD" id="cd07010">
    <property type="entry name" value="cupin_PMI_type_I_N_bac"/>
    <property type="match status" value="1"/>
</dbReference>
<evidence type="ECO:0000313" key="2">
    <source>
        <dbReference type="Proteomes" id="UP001238163"/>
    </source>
</evidence>
<dbReference type="Gene3D" id="2.60.120.10">
    <property type="entry name" value="Jelly Rolls"/>
    <property type="match status" value="2"/>
</dbReference>
<gene>
    <name evidence="1" type="ORF">J3R75_003017</name>
</gene>
<reference evidence="1" key="1">
    <citation type="submission" date="2023-07" db="EMBL/GenBank/DDBJ databases">
        <title>Genomic Encyclopedia of Type Strains, Phase IV (KMG-IV): sequencing the most valuable type-strain genomes for metagenomic binning, comparative biology and taxonomic classification.</title>
        <authorList>
            <person name="Goeker M."/>
        </authorList>
    </citation>
    <scope>NUCLEOTIDE SEQUENCE</scope>
    <source>
        <strain evidence="1">DSM 24202</strain>
    </source>
</reference>
<dbReference type="EC" id="5.3.1.8" evidence="1"/>
<dbReference type="InterPro" id="IPR014710">
    <property type="entry name" value="RmlC-like_jellyroll"/>
</dbReference>
<protein>
    <submittedName>
        <fullName evidence="1">Mannose-6-phosphate isomerase</fullName>
        <ecNumber evidence="1">5.3.1.8</ecNumber>
    </submittedName>
</protein>
<comment type="caution">
    <text evidence="1">The sequence shown here is derived from an EMBL/GenBank/DDBJ whole genome shotgun (WGS) entry which is preliminary data.</text>
</comment>